<evidence type="ECO:0000313" key="3">
    <source>
        <dbReference type="Proteomes" id="UP000494330"/>
    </source>
</evidence>
<dbReference type="Pfam" id="PF13144">
    <property type="entry name" value="ChapFlgA"/>
    <property type="match status" value="1"/>
</dbReference>
<dbReference type="Proteomes" id="UP000494330">
    <property type="component" value="Unassembled WGS sequence"/>
</dbReference>
<name>A0A6P2S1K7_9BURK</name>
<dbReference type="InterPro" id="IPR039246">
    <property type="entry name" value="Flagellar_FlgA"/>
</dbReference>
<feature type="domain" description="Flagella basal body P-ring formation protein FlgA SAF" evidence="1">
    <location>
        <begin position="283"/>
        <end position="362"/>
    </location>
</feature>
<accession>A0A6P2S1K7</accession>
<dbReference type="InterPro" id="IPR017585">
    <property type="entry name" value="SAF_FlgA"/>
</dbReference>
<organism evidence="2 3">
    <name type="scientific">Burkholderia paludis</name>
    <dbReference type="NCBI Taxonomy" id="1506587"/>
    <lineage>
        <taxon>Bacteria</taxon>
        <taxon>Pseudomonadati</taxon>
        <taxon>Pseudomonadota</taxon>
        <taxon>Betaproteobacteria</taxon>
        <taxon>Burkholderiales</taxon>
        <taxon>Burkholderiaceae</taxon>
        <taxon>Burkholderia</taxon>
        <taxon>Burkholderia cepacia complex</taxon>
    </lineage>
</organism>
<dbReference type="PANTHER" id="PTHR36307:SF1">
    <property type="entry name" value="FLAGELLA BASAL BODY P-RING FORMATION PROTEIN FLGA"/>
    <property type="match status" value="1"/>
</dbReference>
<proteinExistence type="predicted"/>
<dbReference type="AlphaFoldDB" id="A0A6P2S1K7"/>
<dbReference type="Gene3D" id="2.30.30.760">
    <property type="match status" value="1"/>
</dbReference>
<protein>
    <recommendedName>
        <fullName evidence="1">Flagella basal body P-ring formation protein FlgA SAF domain-containing protein</fullName>
    </recommendedName>
</protein>
<keyword evidence="3" id="KW-1185">Reference proteome</keyword>
<dbReference type="PANTHER" id="PTHR36307">
    <property type="entry name" value="FLAGELLA BASAL BODY P-RING FORMATION PROTEIN FLGA"/>
    <property type="match status" value="1"/>
</dbReference>
<gene>
    <name evidence="2" type="ORF">BPA30113_07130</name>
</gene>
<reference evidence="2 3" key="1">
    <citation type="submission" date="2019-09" db="EMBL/GenBank/DDBJ databases">
        <authorList>
            <person name="Depoorter E."/>
        </authorList>
    </citation>
    <scope>NUCLEOTIDE SEQUENCE [LARGE SCALE GENOMIC DNA]</scope>
    <source>
        <strain evidence="2">LMG 30113</strain>
    </source>
</reference>
<sequence length="364" mass="39482">MMLDSVRVGPHTSKSVHRSALTLLAVLSFNAHAGQDDVVRIDLRGDVEVTHRNVSLGDIAVVRDSDDTRSRRLAALPIGSVPQSGVSVVVPRVVLGAWIEKRLGLRAGQIEWSGEASSRVHLAVSRVRGDLIGQRAEAALRAELETRGMHCMISLARTPVDVDVPAGALTMDVRQIAPPAIQDTAGDRFVSKHQSAWVDLRVDGIFVRTVPVDFDVSVFAPTYVAARDLRVGQILDPMRPDPAQVKIEEREWSGRPTPPLRVATALDPARKVEPVDAGDDSMMRVRRPVQAGRVLSKADVEPLPKVVRGDYATLREVDGPIALESRVEVMEDGQVGDAVRVRQTGASDTVVARVTGPHAVEVQR</sequence>
<dbReference type="EMBL" id="CABVQD010000046">
    <property type="protein sequence ID" value="VWC43814.1"/>
    <property type="molecule type" value="Genomic_DNA"/>
</dbReference>
<dbReference type="GO" id="GO:0044780">
    <property type="term" value="P:bacterial-type flagellum assembly"/>
    <property type="evidence" value="ECO:0007669"/>
    <property type="project" value="InterPro"/>
</dbReference>
<dbReference type="RefSeq" id="WP_034200049.1">
    <property type="nucleotide sequence ID" value="NZ_CABVQD010000046.1"/>
</dbReference>
<evidence type="ECO:0000259" key="1">
    <source>
        <dbReference type="Pfam" id="PF13144"/>
    </source>
</evidence>
<evidence type="ECO:0000313" key="2">
    <source>
        <dbReference type="EMBL" id="VWC43814.1"/>
    </source>
</evidence>